<dbReference type="GO" id="GO:0016209">
    <property type="term" value="F:antioxidant activity"/>
    <property type="evidence" value="ECO:0007669"/>
    <property type="project" value="InterPro"/>
</dbReference>
<reference evidence="4" key="1">
    <citation type="submission" date="2017-06" db="EMBL/GenBank/DDBJ databases">
        <title>Genome analysis of Fimbriiglobus ruber SP5, the first member of the order Planctomycetales with confirmed chitinolytic capability.</title>
        <authorList>
            <person name="Ravin N.V."/>
            <person name="Rakitin A.L."/>
            <person name="Ivanova A.A."/>
            <person name="Beletsky A.V."/>
            <person name="Kulichevskaya I.S."/>
            <person name="Mardanov A.V."/>
            <person name="Dedysh S.N."/>
        </authorList>
    </citation>
    <scope>NUCLEOTIDE SEQUENCE [LARGE SCALE GENOMIC DNA]</scope>
    <source>
        <strain evidence="4">SP5</strain>
    </source>
</reference>
<dbReference type="OrthoDB" id="209808at2"/>
<comment type="caution">
    <text evidence="3">The sequence shown here is derived from an EMBL/GenBank/DDBJ whole genome shotgun (WGS) entry which is preliminary data.</text>
</comment>
<dbReference type="PROSITE" id="PS51352">
    <property type="entry name" value="THIOREDOXIN_2"/>
    <property type="match status" value="1"/>
</dbReference>
<proteinExistence type="predicted"/>
<protein>
    <submittedName>
        <fullName evidence="3">Redoxin domain protein</fullName>
    </submittedName>
</protein>
<dbReference type="SUPFAM" id="SSF52833">
    <property type="entry name" value="Thioredoxin-like"/>
    <property type="match status" value="1"/>
</dbReference>
<keyword evidence="4" id="KW-1185">Reference proteome</keyword>
<evidence type="ECO:0000313" key="3">
    <source>
        <dbReference type="EMBL" id="OWK36144.1"/>
    </source>
</evidence>
<dbReference type="Pfam" id="PF00578">
    <property type="entry name" value="AhpC-TSA"/>
    <property type="match status" value="1"/>
</dbReference>
<evidence type="ECO:0000313" key="4">
    <source>
        <dbReference type="Proteomes" id="UP000214646"/>
    </source>
</evidence>
<gene>
    <name evidence="3" type="ORF">FRUB_08707</name>
</gene>
<dbReference type="PANTHER" id="PTHR42852:SF13">
    <property type="entry name" value="PROTEIN DIPZ"/>
    <property type="match status" value="1"/>
</dbReference>
<feature type="chain" id="PRO_5012058851" evidence="1">
    <location>
        <begin position="29"/>
        <end position="330"/>
    </location>
</feature>
<dbReference type="InterPro" id="IPR013766">
    <property type="entry name" value="Thioredoxin_domain"/>
</dbReference>
<keyword evidence="1" id="KW-0732">Signal</keyword>
<dbReference type="Gene3D" id="3.40.30.10">
    <property type="entry name" value="Glutaredoxin"/>
    <property type="match status" value="1"/>
</dbReference>
<dbReference type="InterPro" id="IPR000866">
    <property type="entry name" value="AhpC/TSA"/>
</dbReference>
<dbReference type="PANTHER" id="PTHR42852">
    <property type="entry name" value="THIOL:DISULFIDE INTERCHANGE PROTEIN DSBE"/>
    <property type="match status" value="1"/>
</dbReference>
<dbReference type="RefSeq" id="WP_161967967.1">
    <property type="nucleotide sequence ID" value="NZ_NIDE01000017.1"/>
</dbReference>
<name>A0A225D924_9BACT</name>
<dbReference type="GO" id="GO:0016491">
    <property type="term" value="F:oxidoreductase activity"/>
    <property type="evidence" value="ECO:0007669"/>
    <property type="project" value="InterPro"/>
</dbReference>
<feature type="signal peptide" evidence="1">
    <location>
        <begin position="1"/>
        <end position="28"/>
    </location>
</feature>
<sequence length="330" mass="36114">MKHLPTRYLLSVGAALLLALLTTTRTGAADEAPDFPIGLFSDGKTYNLSDYRGKVVVLFFYESECPRCKGEIPKRNEVVKDFEGKPVKFLAIGASDSIESVVGYGRETRLQMPIFADNLGLMEARYGQKISLQNIWQIRVIGPDGQIVGHEMDKPTIEKALAKAAWKYDPKDYDPKLKVALDAFEWSQWDAGMKLLTPLRRNGTKAVADSANKLFNVLKTEAEGWKTEADGLAASEPVKAYDLYTKVAAYFPTDGFAKGTATAKQKLATNKVVAAELAARRAYAQLIKGIATASPGQKAVVLQQSKAFLKKFDGTPTGDKVAALVKDLEK</sequence>
<dbReference type="InterPro" id="IPR036249">
    <property type="entry name" value="Thioredoxin-like_sf"/>
</dbReference>
<dbReference type="InterPro" id="IPR050553">
    <property type="entry name" value="Thioredoxin_ResA/DsbE_sf"/>
</dbReference>
<dbReference type="CDD" id="cd02966">
    <property type="entry name" value="TlpA_like_family"/>
    <property type="match status" value="1"/>
</dbReference>
<dbReference type="Proteomes" id="UP000214646">
    <property type="component" value="Unassembled WGS sequence"/>
</dbReference>
<accession>A0A225D924</accession>
<feature type="domain" description="Thioredoxin" evidence="2">
    <location>
        <begin position="26"/>
        <end position="171"/>
    </location>
</feature>
<dbReference type="EMBL" id="NIDE01000017">
    <property type="protein sequence ID" value="OWK36144.1"/>
    <property type="molecule type" value="Genomic_DNA"/>
</dbReference>
<evidence type="ECO:0000259" key="2">
    <source>
        <dbReference type="PROSITE" id="PS51352"/>
    </source>
</evidence>
<evidence type="ECO:0000256" key="1">
    <source>
        <dbReference type="SAM" id="SignalP"/>
    </source>
</evidence>
<organism evidence="3 4">
    <name type="scientific">Fimbriiglobus ruber</name>
    <dbReference type="NCBI Taxonomy" id="1908690"/>
    <lineage>
        <taxon>Bacteria</taxon>
        <taxon>Pseudomonadati</taxon>
        <taxon>Planctomycetota</taxon>
        <taxon>Planctomycetia</taxon>
        <taxon>Gemmatales</taxon>
        <taxon>Gemmataceae</taxon>
        <taxon>Fimbriiglobus</taxon>
    </lineage>
</organism>
<dbReference type="AlphaFoldDB" id="A0A225D924"/>